<feature type="compositionally biased region" description="Basic and acidic residues" evidence="8">
    <location>
        <begin position="33"/>
        <end position="44"/>
    </location>
</feature>
<evidence type="ECO:0000313" key="9">
    <source>
        <dbReference type="EMBL" id="GFR73803.1"/>
    </source>
</evidence>
<evidence type="ECO:0000256" key="1">
    <source>
        <dbReference type="ARBA" id="ARBA00022438"/>
    </source>
</evidence>
<organism evidence="9 10">
    <name type="scientific">Elysia marginata</name>
    <dbReference type="NCBI Taxonomy" id="1093978"/>
    <lineage>
        <taxon>Eukaryota</taxon>
        <taxon>Metazoa</taxon>
        <taxon>Spiralia</taxon>
        <taxon>Lophotrochozoa</taxon>
        <taxon>Mollusca</taxon>
        <taxon>Gastropoda</taxon>
        <taxon>Heterobranchia</taxon>
        <taxon>Euthyneura</taxon>
        <taxon>Panpulmonata</taxon>
        <taxon>Sacoglossa</taxon>
        <taxon>Placobranchoidea</taxon>
        <taxon>Plakobranchidae</taxon>
        <taxon>Elysia</taxon>
    </lineage>
</organism>
<dbReference type="Pfam" id="PF21646">
    <property type="entry name" value="ACTMAP-like_C"/>
    <property type="match status" value="1"/>
</dbReference>
<proteinExistence type="inferred from homology"/>
<protein>
    <recommendedName>
        <fullName evidence="5">Actin maturation protease</fullName>
    </recommendedName>
    <alternativeName>
        <fullName evidence="6">Actin aminopeptidase ACTMAP</fullName>
    </alternativeName>
</protein>
<dbReference type="PANTHER" id="PTHR28631">
    <property type="entry name" value="UPF0692 PROTEIN C19ORF54"/>
    <property type="match status" value="1"/>
</dbReference>
<evidence type="ECO:0000256" key="6">
    <source>
        <dbReference type="ARBA" id="ARBA00034908"/>
    </source>
</evidence>
<name>A0AAV4FM82_9GAST</name>
<keyword evidence="1" id="KW-0031">Aminopeptidase</keyword>
<comment type="caution">
    <text evidence="9">The sequence shown here is derived from an EMBL/GenBank/DDBJ whole genome shotgun (WGS) entry which is preliminary data.</text>
</comment>
<dbReference type="PANTHER" id="PTHR28631:SF1">
    <property type="entry name" value="ACTIN MATURATION PROTEASE"/>
    <property type="match status" value="1"/>
</dbReference>
<dbReference type="AlphaFoldDB" id="A0AAV4FM82"/>
<keyword evidence="3" id="KW-0378">Hydrolase</keyword>
<sequence>MSGSEAGPVSSISDPPPLPPPPPPPLSAPVIKRLNDTSDQREQSKGQIVGRPVDCLSPFEQSRKAFRDLHLQGLLTEGEDVVLSCYNPIKPVLQNGPVCGLVALSMASQLTNENHASPDAIFSEAQKQGFSKQGEMFSVSHMKELSSYFLECPVKHLILGDDAQPEKSELLEIITHLLLRNVLLVPYDADKNHSPCLRKGHKAHWAVITGIFVAFPGLDSPPINIKTACEMDTEIPSLCHWPEHPPLSLCKDLASFVTDSLSHAKQNNSSSFPVRLYVYGHQGKSKHARLWNLSELLQSNAQLEESGPQRDTEDYVIPMEGVASGLKSQMLIVKRRFE</sequence>
<dbReference type="GO" id="GO:0004177">
    <property type="term" value="F:aminopeptidase activity"/>
    <property type="evidence" value="ECO:0007669"/>
    <property type="project" value="UniProtKB-KW"/>
</dbReference>
<dbReference type="Proteomes" id="UP000762676">
    <property type="component" value="Unassembled WGS sequence"/>
</dbReference>
<reference evidence="9 10" key="1">
    <citation type="journal article" date="2021" name="Elife">
        <title>Chloroplast acquisition without the gene transfer in kleptoplastic sea slugs, Plakobranchus ocellatus.</title>
        <authorList>
            <person name="Maeda T."/>
            <person name="Takahashi S."/>
            <person name="Yoshida T."/>
            <person name="Shimamura S."/>
            <person name="Takaki Y."/>
            <person name="Nagai Y."/>
            <person name="Toyoda A."/>
            <person name="Suzuki Y."/>
            <person name="Arimoto A."/>
            <person name="Ishii H."/>
            <person name="Satoh N."/>
            <person name="Nishiyama T."/>
            <person name="Hasebe M."/>
            <person name="Maruyama T."/>
            <person name="Minagawa J."/>
            <person name="Obokata J."/>
            <person name="Shigenobu S."/>
        </authorList>
    </citation>
    <scope>NUCLEOTIDE SEQUENCE [LARGE SCALE GENOMIC DNA]</scope>
</reference>
<feature type="compositionally biased region" description="Pro residues" evidence="8">
    <location>
        <begin position="14"/>
        <end position="27"/>
    </location>
</feature>
<gene>
    <name evidence="9" type="ORF">ElyMa_000413600</name>
</gene>
<evidence type="ECO:0000256" key="7">
    <source>
        <dbReference type="ARBA" id="ARBA00049041"/>
    </source>
</evidence>
<comment type="catalytic activity">
    <reaction evidence="7">
        <text>N-terminal N(alpha)-acetyl-L-cysteinyl-L-aspartyl-[protein] + H2O = N-terminal L-aspartyl-[protein] + N-acetyl-L-cysteine</text>
        <dbReference type="Rhea" id="RHEA:74579"/>
        <dbReference type="Rhea" id="RHEA-COMP:12669"/>
        <dbReference type="Rhea" id="RHEA-COMP:18395"/>
        <dbReference type="ChEBI" id="CHEBI:15377"/>
        <dbReference type="ChEBI" id="CHEBI:64720"/>
        <dbReference type="ChEBI" id="CHEBI:78236"/>
        <dbReference type="ChEBI" id="CHEBI:193599"/>
    </reaction>
    <physiologicalReaction direction="left-to-right" evidence="7">
        <dbReference type="Rhea" id="RHEA:74580"/>
    </physiologicalReaction>
</comment>
<evidence type="ECO:0000256" key="4">
    <source>
        <dbReference type="ARBA" id="ARBA00034725"/>
    </source>
</evidence>
<accession>A0AAV4FM82</accession>
<evidence type="ECO:0000256" key="2">
    <source>
        <dbReference type="ARBA" id="ARBA00022670"/>
    </source>
</evidence>
<dbReference type="EMBL" id="BMAT01000818">
    <property type="protein sequence ID" value="GFR73803.1"/>
    <property type="molecule type" value="Genomic_DNA"/>
</dbReference>
<keyword evidence="2" id="KW-0645">Protease</keyword>
<dbReference type="GO" id="GO:0006508">
    <property type="term" value="P:proteolysis"/>
    <property type="evidence" value="ECO:0007669"/>
    <property type="project" value="UniProtKB-KW"/>
</dbReference>
<evidence type="ECO:0000256" key="8">
    <source>
        <dbReference type="SAM" id="MobiDB-lite"/>
    </source>
</evidence>
<feature type="region of interest" description="Disordered" evidence="8">
    <location>
        <begin position="1"/>
        <end position="51"/>
    </location>
</feature>
<comment type="similarity">
    <text evidence="4">Belongs to the ACTMAP family.</text>
</comment>
<evidence type="ECO:0000313" key="10">
    <source>
        <dbReference type="Proteomes" id="UP000762676"/>
    </source>
</evidence>
<dbReference type="InterPro" id="IPR040043">
    <property type="entry name" value="ACTMAP"/>
</dbReference>
<keyword evidence="10" id="KW-1185">Reference proteome</keyword>
<evidence type="ECO:0000256" key="3">
    <source>
        <dbReference type="ARBA" id="ARBA00022801"/>
    </source>
</evidence>
<evidence type="ECO:0000256" key="5">
    <source>
        <dbReference type="ARBA" id="ARBA00034848"/>
    </source>
</evidence>